<proteinExistence type="predicted"/>
<keyword evidence="1" id="KW-0732">Signal</keyword>
<keyword evidence="3" id="KW-1185">Reference proteome</keyword>
<sequence>MPRKKNTLILAVVVWPVRMKEAFSYNFWSIVIDQENDKLCEKQEGNYKCIINKEITPASTSRPFEASMLIARYKLACLYEYIKDGVLNVKDVPGVIEFLGDILPNNS</sequence>
<feature type="chain" id="PRO_5043809680" evidence="1">
    <location>
        <begin position="23"/>
        <end position="107"/>
    </location>
</feature>
<dbReference type="AlphaFoldDB" id="A0AAV7K9J5"/>
<reference evidence="2 3" key="1">
    <citation type="journal article" date="2023" name="BMC Biol.">
        <title>The compact genome of the sponge Oopsacas minuta (Hexactinellida) is lacking key metazoan core genes.</title>
        <authorList>
            <person name="Santini S."/>
            <person name="Schenkelaars Q."/>
            <person name="Jourda C."/>
            <person name="Duchesne M."/>
            <person name="Belahbib H."/>
            <person name="Rocher C."/>
            <person name="Selva M."/>
            <person name="Riesgo A."/>
            <person name="Vervoort M."/>
            <person name="Leys S.P."/>
            <person name="Kodjabachian L."/>
            <person name="Le Bivic A."/>
            <person name="Borchiellini C."/>
            <person name="Claverie J.M."/>
            <person name="Renard E."/>
        </authorList>
    </citation>
    <scope>NUCLEOTIDE SEQUENCE [LARGE SCALE GENOMIC DNA]</scope>
    <source>
        <strain evidence="2">SPO-2</strain>
    </source>
</reference>
<organism evidence="2 3">
    <name type="scientific">Oopsacas minuta</name>
    <dbReference type="NCBI Taxonomy" id="111878"/>
    <lineage>
        <taxon>Eukaryota</taxon>
        <taxon>Metazoa</taxon>
        <taxon>Porifera</taxon>
        <taxon>Hexactinellida</taxon>
        <taxon>Hexasterophora</taxon>
        <taxon>Lyssacinosida</taxon>
        <taxon>Leucopsacidae</taxon>
        <taxon>Oopsacas</taxon>
    </lineage>
</organism>
<accession>A0AAV7K9J5</accession>
<feature type="signal peptide" evidence="1">
    <location>
        <begin position="1"/>
        <end position="22"/>
    </location>
</feature>
<protein>
    <submittedName>
        <fullName evidence="2">Uncharacterized protein</fullName>
    </submittedName>
</protein>
<evidence type="ECO:0000256" key="1">
    <source>
        <dbReference type="SAM" id="SignalP"/>
    </source>
</evidence>
<comment type="caution">
    <text evidence="2">The sequence shown here is derived from an EMBL/GenBank/DDBJ whole genome shotgun (WGS) entry which is preliminary data.</text>
</comment>
<evidence type="ECO:0000313" key="3">
    <source>
        <dbReference type="Proteomes" id="UP001165289"/>
    </source>
</evidence>
<evidence type="ECO:0000313" key="2">
    <source>
        <dbReference type="EMBL" id="KAI6657706.1"/>
    </source>
</evidence>
<dbReference type="EMBL" id="JAKMXF010000111">
    <property type="protein sequence ID" value="KAI6657706.1"/>
    <property type="molecule type" value="Genomic_DNA"/>
</dbReference>
<dbReference type="Proteomes" id="UP001165289">
    <property type="component" value="Unassembled WGS sequence"/>
</dbReference>
<gene>
    <name evidence="2" type="ORF">LOD99_451</name>
</gene>
<name>A0AAV7K9J5_9METZ</name>